<dbReference type="InterPro" id="IPR041522">
    <property type="entry name" value="CdaR_GGDEF"/>
</dbReference>
<evidence type="ECO:0000313" key="6">
    <source>
        <dbReference type="Proteomes" id="UP000624041"/>
    </source>
</evidence>
<dbReference type="InterPro" id="IPR051448">
    <property type="entry name" value="CdaR-like_regulators"/>
</dbReference>
<organism evidence="5 6">
    <name type="scientific">Oceanobacillus indicireducens</name>
    <dbReference type="NCBI Taxonomy" id="1004261"/>
    <lineage>
        <taxon>Bacteria</taxon>
        <taxon>Bacillati</taxon>
        <taxon>Bacillota</taxon>
        <taxon>Bacilli</taxon>
        <taxon>Bacillales</taxon>
        <taxon>Bacillaceae</taxon>
        <taxon>Oceanobacillus</taxon>
    </lineage>
</organism>
<dbReference type="Gene3D" id="1.10.10.2840">
    <property type="entry name" value="PucR C-terminal helix-turn-helix domain"/>
    <property type="match status" value="1"/>
</dbReference>
<accession>A0A917Y4A7</accession>
<dbReference type="PANTHER" id="PTHR33744">
    <property type="entry name" value="CARBOHYDRATE DIACID REGULATOR"/>
    <property type="match status" value="1"/>
</dbReference>
<feature type="domain" description="CdaR GGDEF-like" evidence="4">
    <location>
        <begin position="142"/>
        <end position="267"/>
    </location>
</feature>
<dbReference type="EMBL" id="BMOS01000051">
    <property type="protein sequence ID" value="GGN66917.1"/>
    <property type="molecule type" value="Genomic_DNA"/>
</dbReference>
<dbReference type="PANTHER" id="PTHR33744:SF15">
    <property type="entry name" value="CARBOHYDRATE DIACID REGULATOR"/>
    <property type="match status" value="1"/>
</dbReference>
<protein>
    <submittedName>
        <fullName evidence="5">CdaR family transcriptional regulator</fullName>
    </submittedName>
</protein>
<name>A0A917Y4A7_9BACI</name>
<dbReference type="AlphaFoldDB" id="A0A917Y4A7"/>
<dbReference type="InterPro" id="IPR042070">
    <property type="entry name" value="PucR_C-HTH_sf"/>
</dbReference>
<gene>
    <name evidence="5" type="primary">sdaR</name>
    <name evidence="5" type="ORF">GCM10007971_37340</name>
</gene>
<keyword evidence="6" id="KW-1185">Reference proteome</keyword>
<evidence type="ECO:0000313" key="5">
    <source>
        <dbReference type="EMBL" id="GGN66917.1"/>
    </source>
</evidence>
<dbReference type="InterPro" id="IPR025736">
    <property type="entry name" value="PucR_C-HTH_dom"/>
</dbReference>
<dbReference type="Pfam" id="PF17853">
    <property type="entry name" value="GGDEF_2"/>
    <property type="match status" value="1"/>
</dbReference>
<comment type="similarity">
    <text evidence="1">Belongs to the CdaR family.</text>
</comment>
<evidence type="ECO:0000259" key="2">
    <source>
        <dbReference type="Pfam" id="PF05651"/>
    </source>
</evidence>
<feature type="domain" description="Putative sugar diacid recognition" evidence="2">
    <location>
        <begin position="4"/>
        <end position="136"/>
    </location>
</feature>
<evidence type="ECO:0000259" key="4">
    <source>
        <dbReference type="Pfam" id="PF17853"/>
    </source>
</evidence>
<reference evidence="5" key="1">
    <citation type="journal article" date="2014" name="Int. J. Syst. Evol. Microbiol.">
        <title>Complete genome sequence of Corynebacterium casei LMG S-19264T (=DSM 44701T), isolated from a smear-ripened cheese.</title>
        <authorList>
            <consortium name="US DOE Joint Genome Institute (JGI-PGF)"/>
            <person name="Walter F."/>
            <person name="Albersmeier A."/>
            <person name="Kalinowski J."/>
            <person name="Ruckert C."/>
        </authorList>
    </citation>
    <scope>NUCLEOTIDE SEQUENCE</scope>
    <source>
        <strain evidence="5">JCM 17251</strain>
    </source>
</reference>
<dbReference type="Proteomes" id="UP000624041">
    <property type="component" value="Unassembled WGS sequence"/>
</dbReference>
<reference evidence="5" key="2">
    <citation type="submission" date="2020-09" db="EMBL/GenBank/DDBJ databases">
        <authorList>
            <person name="Sun Q."/>
            <person name="Ohkuma M."/>
        </authorList>
    </citation>
    <scope>NUCLEOTIDE SEQUENCE</scope>
    <source>
        <strain evidence="5">JCM 17251</strain>
    </source>
</reference>
<evidence type="ECO:0000256" key="1">
    <source>
        <dbReference type="ARBA" id="ARBA00006754"/>
    </source>
</evidence>
<dbReference type="Pfam" id="PF13556">
    <property type="entry name" value="HTH_30"/>
    <property type="match status" value="1"/>
</dbReference>
<sequence>MTMLTKAIAEDIVNRTMRILTHNINVMDQDGVIIGSGEKDRLGHFHAAALQVIRENKRIDIDHVKSKQLPGTKPGINLPIVFEKKIVGVVGITGRPEDISQFGELVKMGAELTLEQAALTHQLQWEERLREELVFEVINDRTNDLLIERAARMGIDLRTPRIAVLLHFMSDENERELAKIKQDSLTYLKNYCDTNDLVASVQTTKIVILKQFSESQSIESLYKRIEALLKQLTFRSNGQWQASIGNPFSELEDAKRSYQYAREALAVGTILYPENTIYVYDDLYLSILLHANRLPADFSKHYHSLVMEDQSGDLQTTLETYIDSQGELSRVAERLFIHRNTLSYRLEKIKRITGKDPRNIHDLLNLYIEQIAYKLQS</sequence>
<evidence type="ECO:0000259" key="3">
    <source>
        <dbReference type="Pfam" id="PF13556"/>
    </source>
</evidence>
<dbReference type="Pfam" id="PF05651">
    <property type="entry name" value="Diacid_rec"/>
    <property type="match status" value="1"/>
</dbReference>
<dbReference type="InterPro" id="IPR008599">
    <property type="entry name" value="Diacid_rec"/>
</dbReference>
<dbReference type="RefSeq" id="WP_156857390.1">
    <property type="nucleotide sequence ID" value="NZ_BMOS01000051.1"/>
</dbReference>
<comment type="caution">
    <text evidence="5">The sequence shown here is derived from an EMBL/GenBank/DDBJ whole genome shotgun (WGS) entry which is preliminary data.</text>
</comment>
<feature type="domain" description="PucR C-terminal helix-turn-helix" evidence="3">
    <location>
        <begin position="315"/>
        <end position="368"/>
    </location>
</feature>
<proteinExistence type="inferred from homology"/>